<proteinExistence type="predicted"/>
<dbReference type="AlphaFoldDB" id="A0A699GFF2"/>
<name>A0A699GFF2_TANCI</name>
<reference evidence="1" key="1">
    <citation type="journal article" date="2019" name="Sci. Rep.">
        <title>Draft genome of Tanacetum cinerariifolium, the natural source of mosquito coil.</title>
        <authorList>
            <person name="Yamashiro T."/>
            <person name="Shiraishi A."/>
            <person name="Satake H."/>
            <person name="Nakayama K."/>
        </authorList>
    </citation>
    <scope>NUCLEOTIDE SEQUENCE</scope>
</reference>
<gene>
    <name evidence="1" type="ORF">Tci_000577</name>
</gene>
<organism evidence="1">
    <name type="scientific">Tanacetum cinerariifolium</name>
    <name type="common">Dalmatian daisy</name>
    <name type="synonym">Chrysanthemum cinerariifolium</name>
    <dbReference type="NCBI Taxonomy" id="118510"/>
    <lineage>
        <taxon>Eukaryota</taxon>
        <taxon>Viridiplantae</taxon>
        <taxon>Streptophyta</taxon>
        <taxon>Embryophyta</taxon>
        <taxon>Tracheophyta</taxon>
        <taxon>Spermatophyta</taxon>
        <taxon>Magnoliopsida</taxon>
        <taxon>eudicotyledons</taxon>
        <taxon>Gunneridae</taxon>
        <taxon>Pentapetalae</taxon>
        <taxon>asterids</taxon>
        <taxon>campanulids</taxon>
        <taxon>Asterales</taxon>
        <taxon>Asteraceae</taxon>
        <taxon>Asteroideae</taxon>
        <taxon>Anthemideae</taxon>
        <taxon>Anthemidinae</taxon>
        <taxon>Tanacetum</taxon>
    </lineage>
</organism>
<protein>
    <submittedName>
        <fullName evidence="1">Uncharacterized protein</fullName>
    </submittedName>
</protein>
<sequence length="239" mass="28211">MEGVVDTWLIQSYGKQFEEYMEIERRLEDFKTYEDYKMHGSMNGHGLMKNHGWKMGLGRNLLMIYIMNAIHINLKADMLNGPLVTKEKMGKKEEEESSEGAWRNYLPNYEGINDDNNAIQANQEWFDDHEPMEDDDDIGDLDDYLIPKDAPYYVDEEEEGFKEKRRKLLGIPYEKLPTFISKKFEVIKYSFGPAKEYVAIREYEYDILDLDAFRNTTHIVAHKLIMEDHTEQISGEFSF</sequence>
<accession>A0A699GFF2</accession>
<comment type="caution">
    <text evidence="1">The sequence shown here is derived from an EMBL/GenBank/DDBJ whole genome shotgun (WGS) entry which is preliminary data.</text>
</comment>
<dbReference type="EMBL" id="BKCJ010000010">
    <property type="protein sequence ID" value="GEU28599.1"/>
    <property type="molecule type" value="Genomic_DNA"/>
</dbReference>
<evidence type="ECO:0000313" key="1">
    <source>
        <dbReference type="EMBL" id="GEU28599.1"/>
    </source>
</evidence>